<dbReference type="RefSeq" id="WP_091146332.1">
    <property type="nucleotide sequence ID" value="NZ_FNAI01000002.1"/>
</dbReference>
<keyword evidence="4" id="KW-1185">Reference proteome</keyword>
<dbReference type="PANTHER" id="PTHR43039">
    <property type="entry name" value="ESTERASE-RELATED"/>
    <property type="match status" value="1"/>
</dbReference>
<dbReference type="EMBL" id="FNAI01000002">
    <property type="protein sequence ID" value="SDD73186.1"/>
    <property type="molecule type" value="Genomic_DNA"/>
</dbReference>
<name>A0A1G6X784_9SPHI</name>
<dbReference type="AlphaFoldDB" id="A0A1G6X784"/>
<reference evidence="3 4" key="1">
    <citation type="submission" date="2016-10" db="EMBL/GenBank/DDBJ databases">
        <authorList>
            <person name="de Groot N.N."/>
        </authorList>
    </citation>
    <scope>NUCLEOTIDE SEQUENCE [LARGE SCALE GENOMIC DNA]</scope>
    <source>
        <strain evidence="3 4">47C3B</strain>
    </source>
</reference>
<dbReference type="SUPFAM" id="SSF53474">
    <property type="entry name" value="alpha/beta-Hydrolases"/>
    <property type="match status" value="1"/>
</dbReference>
<dbReference type="InterPro" id="IPR029058">
    <property type="entry name" value="AB_hydrolase_fold"/>
</dbReference>
<organism evidence="3 4">
    <name type="scientific">Mucilaginibacter pineti</name>
    <dbReference type="NCBI Taxonomy" id="1391627"/>
    <lineage>
        <taxon>Bacteria</taxon>
        <taxon>Pseudomonadati</taxon>
        <taxon>Bacteroidota</taxon>
        <taxon>Sphingobacteriia</taxon>
        <taxon>Sphingobacteriales</taxon>
        <taxon>Sphingobacteriaceae</taxon>
        <taxon>Mucilaginibacter</taxon>
    </lineage>
</organism>
<comment type="similarity">
    <text evidence="1">Belongs to the AB hydrolase superfamily.</text>
</comment>
<sequence length="268" mass="29479">MTCTIKKKNNVVIEGNLDATKTLVFAHGFGTDQTAWNWVKEFFEDDYRLVLFDNVGAGNADPDAYNSIKYNNLKTYANDLLDILADLELWNATIIAHSVSCMITLLAASKAPEHFSKMVFLNASARYLNDDSANYIGGFTQDALNGMYNAMASNYYAWASGFSVVAMGNTDRPQLGEQFAYTLSAVRPDVALSAAKIIFESDVRNELDKLDKQVLLLQSSEDIAVPTAATAYLHQHIKGSKLQYLRATGHFPHISAPAEVAAAIKSFI</sequence>
<evidence type="ECO:0000313" key="3">
    <source>
        <dbReference type="EMBL" id="SDD73186.1"/>
    </source>
</evidence>
<dbReference type="OrthoDB" id="9780932at2"/>
<proteinExistence type="inferred from homology"/>
<dbReference type="Proteomes" id="UP000199072">
    <property type="component" value="Unassembled WGS sequence"/>
</dbReference>
<dbReference type="Pfam" id="PF00561">
    <property type="entry name" value="Abhydrolase_1"/>
    <property type="match status" value="1"/>
</dbReference>
<gene>
    <name evidence="3" type="ORF">SAMN05216464_102402</name>
</gene>
<evidence type="ECO:0000259" key="2">
    <source>
        <dbReference type="Pfam" id="PF00561"/>
    </source>
</evidence>
<protein>
    <submittedName>
        <fullName evidence="3">Sigma-B regulation protein RsbQ</fullName>
    </submittedName>
</protein>
<evidence type="ECO:0000313" key="4">
    <source>
        <dbReference type="Proteomes" id="UP000199072"/>
    </source>
</evidence>
<dbReference type="InterPro" id="IPR000073">
    <property type="entry name" value="AB_hydrolase_1"/>
</dbReference>
<dbReference type="Gene3D" id="3.40.50.1820">
    <property type="entry name" value="alpha/beta hydrolase"/>
    <property type="match status" value="1"/>
</dbReference>
<dbReference type="STRING" id="1391627.SAMN05216464_102402"/>
<accession>A0A1G6X784</accession>
<evidence type="ECO:0000256" key="1">
    <source>
        <dbReference type="ARBA" id="ARBA00008645"/>
    </source>
</evidence>
<feature type="domain" description="AB hydrolase-1" evidence="2">
    <location>
        <begin position="22"/>
        <end position="257"/>
    </location>
</feature>